<dbReference type="FunFam" id="3.40.50.1820:FF:000072">
    <property type="entry name" value="Serine carboxypeptidase-like 19"/>
    <property type="match status" value="1"/>
</dbReference>
<dbReference type="MEROPS" id="S10.004"/>
<dbReference type="Gene3D" id="3.40.50.1820">
    <property type="entry name" value="alpha/beta hydrolase"/>
    <property type="match status" value="1"/>
</dbReference>
<dbReference type="InterPro" id="IPR001563">
    <property type="entry name" value="Peptidase_S10"/>
</dbReference>
<dbReference type="Pfam" id="PF00450">
    <property type="entry name" value="Peptidase_S10"/>
    <property type="match status" value="1"/>
</dbReference>
<protein>
    <submittedName>
        <fullName evidence="2">Serine carboxypeptidase, putative</fullName>
        <ecNumber evidence="2">3.4.16.5</ecNumber>
    </submittedName>
</protein>
<keyword evidence="2" id="KW-0378">Hydrolase</keyword>
<reference evidence="3" key="1">
    <citation type="journal article" date="2010" name="Nat. Biotechnol.">
        <title>Draft genome sequence of the oilseed species Ricinus communis.</title>
        <authorList>
            <person name="Chan A.P."/>
            <person name="Crabtree J."/>
            <person name="Zhao Q."/>
            <person name="Lorenzi H."/>
            <person name="Orvis J."/>
            <person name="Puiu D."/>
            <person name="Melake-Berhan A."/>
            <person name="Jones K.M."/>
            <person name="Redman J."/>
            <person name="Chen G."/>
            <person name="Cahoon E.B."/>
            <person name="Gedil M."/>
            <person name="Stanke M."/>
            <person name="Haas B.J."/>
            <person name="Wortman J.R."/>
            <person name="Fraser-Liggett C.M."/>
            <person name="Ravel J."/>
            <person name="Rabinowicz P.D."/>
        </authorList>
    </citation>
    <scope>NUCLEOTIDE SEQUENCE [LARGE SCALE GENOMIC DNA]</scope>
    <source>
        <strain evidence="3">cv. Hale</strain>
    </source>
</reference>
<dbReference type="GO" id="GO:0019748">
    <property type="term" value="P:secondary metabolic process"/>
    <property type="evidence" value="ECO:0000318"/>
    <property type="project" value="GO_Central"/>
</dbReference>
<gene>
    <name evidence="2" type="ORF">RCOM_1383840</name>
</gene>
<dbReference type="EMBL" id="EQ973887">
    <property type="protein sequence ID" value="EEF40336.1"/>
    <property type="molecule type" value="Genomic_DNA"/>
</dbReference>
<dbReference type="PANTHER" id="PTHR11802">
    <property type="entry name" value="SERINE PROTEASE FAMILY S10 SERINE CARBOXYPEPTIDASE"/>
    <property type="match status" value="1"/>
</dbReference>
<sequence>MEISPFISKLGVAHKEEVQMFYLFLESERSPKDDPLILWLIGGPGCSALSAFLYQTGPLSFNYANISGNKPTLMLNPYSWTKVANMIYLDSPVGTGFSYSTSFEGYRTGDRSSAAQLYEFLRKWLVAHPKFLSNPLYVGGDSYAGIVAPVVVHEISNGNDKGNKPQMNLKGFVLGNPVTHLDIDLNSRIPYAHQKGIIPDNLYKATKENCKGEYRHPDRRNEMCINNLQAVNETFEKLYMYNIVEPKCTWDLSALLGENDLLEIMRKIDVYTASQNSVEWCRDFMLVYVHFWANDKSVQDALHVREGTIEEWIRCNSSLVRYEFDVPTTLEYQRSFTKRSYRALIFSGDHDLAIPYVGTHQWIESLKLKTTSDWKPWFVEDQFAGNVITYSKKKYNLTYATVQAKITFFLADLLKYFISHN</sequence>
<keyword evidence="3" id="KW-1185">Reference proteome</keyword>
<dbReference type="PRINTS" id="PR00724">
    <property type="entry name" value="CRBOXYPTASEC"/>
</dbReference>
<comment type="similarity">
    <text evidence="1">Belongs to the peptidase S10 family.</text>
</comment>
<name>B9S820_RICCO</name>
<accession>B9S820</accession>
<organism evidence="2 3">
    <name type="scientific">Ricinus communis</name>
    <name type="common">Castor bean</name>
    <dbReference type="NCBI Taxonomy" id="3988"/>
    <lineage>
        <taxon>Eukaryota</taxon>
        <taxon>Viridiplantae</taxon>
        <taxon>Streptophyta</taxon>
        <taxon>Embryophyta</taxon>
        <taxon>Tracheophyta</taxon>
        <taxon>Spermatophyta</taxon>
        <taxon>Magnoliopsida</taxon>
        <taxon>eudicotyledons</taxon>
        <taxon>Gunneridae</taxon>
        <taxon>Pentapetalae</taxon>
        <taxon>rosids</taxon>
        <taxon>fabids</taxon>
        <taxon>Malpighiales</taxon>
        <taxon>Euphorbiaceae</taxon>
        <taxon>Acalyphoideae</taxon>
        <taxon>Acalypheae</taxon>
        <taxon>Ricinus</taxon>
    </lineage>
</organism>
<keyword evidence="2" id="KW-0645">Protease</keyword>
<dbReference type="GO" id="GO:0016747">
    <property type="term" value="F:acyltransferase activity, transferring groups other than amino-acyl groups"/>
    <property type="evidence" value="ECO:0000318"/>
    <property type="project" value="GO_Central"/>
</dbReference>
<evidence type="ECO:0000313" key="3">
    <source>
        <dbReference type="Proteomes" id="UP000008311"/>
    </source>
</evidence>
<dbReference type="GO" id="GO:0006508">
    <property type="term" value="P:proteolysis"/>
    <property type="evidence" value="ECO:0007669"/>
    <property type="project" value="InterPro"/>
</dbReference>
<dbReference type="InParanoid" id="B9S820"/>
<dbReference type="InterPro" id="IPR029058">
    <property type="entry name" value="AB_hydrolase_fold"/>
</dbReference>
<evidence type="ECO:0000256" key="1">
    <source>
        <dbReference type="ARBA" id="ARBA00009431"/>
    </source>
</evidence>
<dbReference type="PANTHER" id="PTHR11802:SF485">
    <property type="entry name" value="CARBOXYPEPTIDASE, PUTATIVE-RELATED"/>
    <property type="match status" value="1"/>
</dbReference>
<dbReference type="EC" id="3.4.16.5" evidence="2"/>
<evidence type="ECO:0000313" key="2">
    <source>
        <dbReference type="EMBL" id="EEF40336.1"/>
    </source>
</evidence>
<dbReference type="eggNOG" id="KOG1282">
    <property type="taxonomic scope" value="Eukaryota"/>
</dbReference>
<keyword evidence="2" id="KW-0121">Carboxypeptidase</keyword>
<dbReference type="SUPFAM" id="SSF53474">
    <property type="entry name" value="alpha/beta-Hydrolases"/>
    <property type="match status" value="1"/>
</dbReference>
<dbReference type="GO" id="GO:0004185">
    <property type="term" value="F:serine-type carboxypeptidase activity"/>
    <property type="evidence" value="ECO:0007669"/>
    <property type="project" value="UniProtKB-EC"/>
</dbReference>
<dbReference type="AlphaFoldDB" id="B9S820"/>
<proteinExistence type="inferred from homology"/>
<dbReference type="Proteomes" id="UP000008311">
    <property type="component" value="Unassembled WGS sequence"/>
</dbReference>